<keyword evidence="2" id="KW-1185">Reference proteome</keyword>
<evidence type="ECO:0000313" key="2">
    <source>
        <dbReference type="Proteomes" id="UP000179769"/>
    </source>
</evidence>
<gene>
    <name evidence="1" type="ORF">BBK14_05525</name>
</gene>
<name>A0A1S1PNE7_9ACTN</name>
<protein>
    <submittedName>
        <fullName evidence="1">Uncharacterized protein</fullName>
    </submittedName>
</protein>
<organism evidence="1 2">
    <name type="scientific">Parafrankia soli</name>
    <dbReference type="NCBI Taxonomy" id="2599596"/>
    <lineage>
        <taxon>Bacteria</taxon>
        <taxon>Bacillati</taxon>
        <taxon>Actinomycetota</taxon>
        <taxon>Actinomycetes</taxon>
        <taxon>Frankiales</taxon>
        <taxon>Frankiaceae</taxon>
        <taxon>Parafrankia</taxon>
    </lineage>
</organism>
<reference evidence="2" key="1">
    <citation type="submission" date="2016-07" db="EMBL/GenBank/DDBJ databases">
        <title>Frankia sp. NRRL B-16219 Genome sequencing.</title>
        <authorList>
            <person name="Ghodhbane-Gtari F."/>
            <person name="Swanson E."/>
            <person name="Gueddou A."/>
            <person name="Louati M."/>
            <person name="Nouioui I."/>
            <person name="Hezbri K."/>
            <person name="Abebe-Akele F."/>
            <person name="Simpson S."/>
            <person name="Morris K."/>
            <person name="Thomas K."/>
            <person name="Gtari M."/>
            <person name="Tisa L.S."/>
        </authorList>
    </citation>
    <scope>NUCLEOTIDE SEQUENCE [LARGE SCALE GENOMIC DNA]</scope>
    <source>
        <strain evidence="2">NRRL B-16219</strain>
    </source>
</reference>
<evidence type="ECO:0000313" key="1">
    <source>
        <dbReference type="EMBL" id="OHV24323.1"/>
    </source>
</evidence>
<accession>A0A1S1PNE7</accession>
<sequence length="92" mass="9593">MNSPAAAGQRFLAVAGDEYSLPAIAGGARRGDNGAVAAALRGAVSWCVDLCAVSAPARCRLFRLPARQGKQVLNLMVDVLAAHAYRHHQPIG</sequence>
<dbReference type="AlphaFoldDB" id="A0A1S1PNE7"/>
<dbReference type="EMBL" id="MAXA01000235">
    <property type="protein sequence ID" value="OHV24323.1"/>
    <property type="molecule type" value="Genomic_DNA"/>
</dbReference>
<proteinExistence type="predicted"/>
<comment type="caution">
    <text evidence="1">The sequence shown here is derived from an EMBL/GenBank/DDBJ whole genome shotgun (WGS) entry which is preliminary data.</text>
</comment>
<dbReference type="Proteomes" id="UP000179769">
    <property type="component" value="Unassembled WGS sequence"/>
</dbReference>